<name>A0A0D3E0D6_BRAOL</name>
<dbReference type="eggNOG" id="KOG0017">
    <property type="taxonomic scope" value="Eukaryota"/>
</dbReference>
<dbReference type="PANTHER" id="PTHR47481:SF10">
    <property type="entry name" value="COPIA-LIKE POLYPROTEIN_RETROTRANSPOSON"/>
    <property type="match status" value="1"/>
</dbReference>
<feature type="region of interest" description="Disordered" evidence="1">
    <location>
        <begin position="128"/>
        <end position="174"/>
    </location>
</feature>
<dbReference type="Gramene" id="Bo9g007910.1">
    <property type="protein sequence ID" value="Bo9g007910.1"/>
    <property type="gene ID" value="Bo9g007910"/>
</dbReference>
<protein>
    <recommendedName>
        <fullName evidence="4">Retrotransposon gag domain-containing protein</fullName>
    </recommendedName>
</protein>
<evidence type="ECO:0008006" key="4">
    <source>
        <dbReference type="Google" id="ProtNLM"/>
    </source>
</evidence>
<organism evidence="2 3">
    <name type="scientific">Brassica oleracea var. oleracea</name>
    <dbReference type="NCBI Taxonomy" id="109376"/>
    <lineage>
        <taxon>Eukaryota</taxon>
        <taxon>Viridiplantae</taxon>
        <taxon>Streptophyta</taxon>
        <taxon>Embryophyta</taxon>
        <taxon>Tracheophyta</taxon>
        <taxon>Spermatophyta</taxon>
        <taxon>Magnoliopsida</taxon>
        <taxon>eudicotyledons</taxon>
        <taxon>Gunneridae</taxon>
        <taxon>Pentapetalae</taxon>
        <taxon>rosids</taxon>
        <taxon>malvids</taxon>
        <taxon>Brassicales</taxon>
        <taxon>Brassicaceae</taxon>
        <taxon>Brassiceae</taxon>
        <taxon>Brassica</taxon>
    </lineage>
</organism>
<keyword evidence="3" id="KW-1185">Reference proteome</keyword>
<dbReference type="HOGENOM" id="CLU_1542225_0_0_1"/>
<evidence type="ECO:0000256" key="1">
    <source>
        <dbReference type="SAM" id="MobiDB-lite"/>
    </source>
</evidence>
<reference evidence="2 3" key="1">
    <citation type="journal article" date="2014" name="Genome Biol.">
        <title>Transcriptome and methylome profiling reveals relics of genome dominance in the mesopolyploid Brassica oleracea.</title>
        <authorList>
            <person name="Parkin I.A."/>
            <person name="Koh C."/>
            <person name="Tang H."/>
            <person name="Robinson S.J."/>
            <person name="Kagale S."/>
            <person name="Clarke W.E."/>
            <person name="Town C.D."/>
            <person name="Nixon J."/>
            <person name="Krishnakumar V."/>
            <person name="Bidwell S.L."/>
            <person name="Denoeud F."/>
            <person name="Belcram H."/>
            <person name="Links M.G."/>
            <person name="Just J."/>
            <person name="Clarke C."/>
            <person name="Bender T."/>
            <person name="Huebert T."/>
            <person name="Mason A.S."/>
            <person name="Pires J.C."/>
            <person name="Barker G."/>
            <person name="Moore J."/>
            <person name="Walley P.G."/>
            <person name="Manoli S."/>
            <person name="Batley J."/>
            <person name="Edwards D."/>
            <person name="Nelson M.N."/>
            <person name="Wang X."/>
            <person name="Paterson A.H."/>
            <person name="King G."/>
            <person name="Bancroft I."/>
            <person name="Chalhoub B."/>
            <person name="Sharpe A.G."/>
        </authorList>
    </citation>
    <scope>NUCLEOTIDE SEQUENCE</scope>
    <source>
        <strain evidence="2 3">cv. TO1000</strain>
    </source>
</reference>
<dbReference type="EnsemblPlants" id="Bo9g007910.1">
    <property type="protein sequence ID" value="Bo9g007910.1"/>
    <property type="gene ID" value="Bo9g007910"/>
</dbReference>
<sequence>MWIYGTISSSLLDAVLKTRCSARDLWVTIENLFRDNKEARAIQLENELRSLTIGNMSVHEYCQKLKTATDLLANIDSTVTYRAVVMHMLNGLSEKFDNIHNVIKHRSPFPSFSVARSMLIMEEDQINKHTKSTSPQVLHAGTTQGNVPPGQTSNYVNNRGDQHQQYYQGNSRNN</sequence>
<reference evidence="2" key="2">
    <citation type="submission" date="2015-03" db="UniProtKB">
        <authorList>
            <consortium name="EnsemblPlants"/>
        </authorList>
    </citation>
    <scope>IDENTIFICATION</scope>
</reference>
<dbReference type="Pfam" id="PF14223">
    <property type="entry name" value="Retrotran_gag_2"/>
    <property type="match status" value="1"/>
</dbReference>
<dbReference type="PANTHER" id="PTHR47481">
    <property type="match status" value="1"/>
</dbReference>
<feature type="compositionally biased region" description="Polar residues" evidence="1">
    <location>
        <begin position="132"/>
        <end position="174"/>
    </location>
</feature>
<proteinExistence type="predicted"/>
<evidence type="ECO:0000313" key="2">
    <source>
        <dbReference type="EnsemblPlants" id="Bo9g007910.1"/>
    </source>
</evidence>
<accession>A0A0D3E0D6</accession>
<dbReference type="AlphaFoldDB" id="A0A0D3E0D6"/>
<dbReference type="Proteomes" id="UP000032141">
    <property type="component" value="Chromosome C9"/>
</dbReference>
<evidence type="ECO:0000313" key="3">
    <source>
        <dbReference type="Proteomes" id="UP000032141"/>
    </source>
</evidence>
<dbReference type="OMA" id="KTRCSAR"/>